<reference evidence="3 4" key="1">
    <citation type="submission" date="2017-07" db="EMBL/GenBank/DDBJ databases">
        <title>Isolation and whole genome analysis of endospore-forming bacteria from heroin.</title>
        <authorList>
            <person name="Kalinowski J."/>
            <person name="Ahrens B."/>
            <person name="Al-Dilaimi A."/>
            <person name="Winkler A."/>
            <person name="Wibberg D."/>
            <person name="Schleenbecker U."/>
            <person name="Ruckert C."/>
            <person name="Wolfel R."/>
            <person name="Grass G."/>
        </authorList>
    </citation>
    <scope>NUCLEOTIDE SEQUENCE [LARGE SCALE GENOMIC DNA]</scope>
    <source>
        <strain evidence="3 4">7517-1</strain>
    </source>
</reference>
<evidence type="ECO:0000256" key="2">
    <source>
        <dbReference type="ARBA" id="ARBA00022679"/>
    </source>
</evidence>
<dbReference type="PANTHER" id="PTHR34136">
    <property type="match status" value="1"/>
</dbReference>
<protein>
    <submittedName>
        <fullName evidence="3">Acetyl-mannosamine transferase</fullName>
    </submittedName>
</protein>
<sequence length="240" mass="27992">MNEAIIKIDKEIQKNKKTNSTGFVVTPNVDHLVNIRKDEEFRKIYKEANLKFVDGMPILFLSKFFKKPFKEKVSGSDLTPRIMELAYQKEYKVFIFGSKEGVAELAAKKCKEIYGQEIHIDVLSPEFGFEKNLELIESYKEIIKISSPDILLVSLGSPKGEYFIASIQDLNIPISLQVGASIDFIAGTVKRAPVWMQRFGLEWFYRFIKEPKRMFKRYFVNDMKFINIVAYELFSKKDRR</sequence>
<evidence type="ECO:0000313" key="3">
    <source>
        <dbReference type="EMBL" id="PAD99806.1"/>
    </source>
</evidence>
<proteinExistence type="predicted"/>
<keyword evidence="4" id="KW-1185">Reference proteome</keyword>
<dbReference type="CDD" id="cd06533">
    <property type="entry name" value="Glyco_transf_WecG_TagA"/>
    <property type="match status" value="1"/>
</dbReference>
<dbReference type="NCBIfam" id="TIGR00696">
    <property type="entry name" value="wecG_tagA_cpsF"/>
    <property type="match status" value="1"/>
</dbReference>
<name>A0ABX4GY50_9BACI</name>
<comment type="caution">
    <text evidence="3">The sequence shown here is derived from an EMBL/GenBank/DDBJ whole genome shotgun (WGS) entry which is preliminary data.</text>
</comment>
<dbReference type="EMBL" id="NPBJ01000021">
    <property type="protein sequence ID" value="PAD99806.1"/>
    <property type="molecule type" value="Genomic_DNA"/>
</dbReference>
<accession>A0ABX4GY50</accession>
<dbReference type="Proteomes" id="UP000216852">
    <property type="component" value="Unassembled WGS sequence"/>
</dbReference>
<keyword evidence="1" id="KW-0328">Glycosyltransferase</keyword>
<gene>
    <name evidence="3" type="ORF">CHH48_10405</name>
</gene>
<dbReference type="Pfam" id="PF03808">
    <property type="entry name" value="Glyco_tran_WecG"/>
    <property type="match status" value="1"/>
</dbReference>
<evidence type="ECO:0000256" key="1">
    <source>
        <dbReference type="ARBA" id="ARBA00022676"/>
    </source>
</evidence>
<organism evidence="3 4">
    <name type="scientific">Terribacillus saccharophilus</name>
    <dbReference type="NCBI Taxonomy" id="361277"/>
    <lineage>
        <taxon>Bacteria</taxon>
        <taxon>Bacillati</taxon>
        <taxon>Bacillota</taxon>
        <taxon>Bacilli</taxon>
        <taxon>Bacillales</taxon>
        <taxon>Bacillaceae</taxon>
        <taxon>Terribacillus</taxon>
    </lineage>
</organism>
<dbReference type="GO" id="GO:0016740">
    <property type="term" value="F:transferase activity"/>
    <property type="evidence" value="ECO:0007669"/>
    <property type="project" value="UniProtKB-KW"/>
</dbReference>
<dbReference type="PANTHER" id="PTHR34136:SF1">
    <property type="entry name" value="UDP-N-ACETYL-D-MANNOSAMINURONIC ACID TRANSFERASE"/>
    <property type="match status" value="1"/>
</dbReference>
<dbReference type="InterPro" id="IPR004629">
    <property type="entry name" value="WecG_TagA_CpsF"/>
</dbReference>
<evidence type="ECO:0000313" key="4">
    <source>
        <dbReference type="Proteomes" id="UP000216852"/>
    </source>
</evidence>
<keyword evidence="2 3" id="KW-0808">Transferase</keyword>